<dbReference type="AlphaFoldDB" id="A0A7R7IEU2"/>
<dbReference type="RefSeq" id="WP_271713441.1">
    <property type="nucleotide sequence ID" value="NZ_AP024169.1"/>
</dbReference>
<name>A0A7R7IEU2_9FIRM</name>
<evidence type="ECO:0000313" key="2">
    <source>
        <dbReference type="Proteomes" id="UP000595897"/>
    </source>
</evidence>
<evidence type="ECO:0000313" key="1">
    <source>
        <dbReference type="EMBL" id="BCN32391.1"/>
    </source>
</evidence>
<protein>
    <submittedName>
        <fullName evidence="1">Uncharacterized protein</fullName>
    </submittedName>
</protein>
<dbReference type="KEGG" id="ahb:bsdtb5_36860"/>
<proteinExistence type="predicted"/>
<organism evidence="1 2">
    <name type="scientific">Anaeromicropila herbilytica</name>
    <dbReference type="NCBI Taxonomy" id="2785025"/>
    <lineage>
        <taxon>Bacteria</taxon>
        <taxon>Bacillati</taxon>
        <taxon>Bacillota</taxon>
        <taxon>Clostridia</taxon>
        <taxon>Lachnospirales</taxon>
        <taxon>Lachnospiraceae</taxon>
        <taxon>Anaeromicropila</taxon>
    </lineage>
</organism>
<gene>
    <name evidence="1" type="ORF">bsdtb5_36860</name>
</gene>
<keyword evidence="2" id="KW-1185">Reference proteome</keyword>
<sequence>MKNEIRYELPMFSSNLIKEPYIRFENMDIKIDIEGYDDEDNLNKITIAISSVLCFKQTSARFTPRLYDSYDRIVELIDSEWLKELKQINEGDFNYWKPKHYILYLDGIGMYQFIGQRFEVVNNG</sequence>
<accession>A0A7R7IEU2</accession>
<reference evidence="1 2" key="1">
    <citation type="submission" date="2020-11" db="EMBL/GenBank/DDBJ databases">
        <title>Draft genome sequencing of a Lachnospiraceae strain isolated from anoxic soil subjected to BSD treatment.</title>
        <authorList>
            <person name="Uek A."/>
            <person name="Tonouchi A."/>
        </authorList>
    </citation>
    <scope>NUCLEOTIDE SEQUENCE [LARGE SCALE GENOMIC DNA]</scope>
    <source>
        <strain evidence="1 2">TB5</strain>
    </source>
</reference>
<dbReference type="Proteomes" id="UP000595897">
    <property type="component" value="Chromosome"/>
</dbReference>
<dbReference type="EMBL" id="AP024169">
    <property type="protein sequence ID" value="BCN32391.1"/>
    <property type="molecule type" value="Genomic_DNA"/>
</dbReference>